<name>A0A1K1LTB4_9FLAO</name>
<accession>A0A1K1LTB4</accession>
<dbReference type="RefSeq" id="WP_072301766.1">
    <property type="nucleotide sequence ID" value="NZ_FPIY01000001.1"/>
</dbReference>
<dbReference type="Proteomes" id="UP000183257">
    <property type="component" value="Unassembled WGS sequence"/>
</dbReference>
<sequence>MQQFIINPKATYIKNIALTDATIRVSDEDYKTIEAFTTELDSDKKGLLNTQHTFSYTDILKIVPFAAEQGFQVFFTEKGKKEKVYLDFATQEEYQSTLDTIVSSASLTKNTEQKKTKAWVKPSIYSLIAAILTFACYSSALKLEAGENISVSGSRRGLKKILISISETLGSTNTLILGTLITLVFIFFAIKSYKKSTLEQEIYS</sequence>
<organism evidence="2 3">
    <name type="scientific">Cellulophaga fucicola</name>
    <dbReference type="NCBI Taxonomy" id="76595"/>
    <lineage>
        <taxon>Bacteria</taxon>
        <taxon>Pseudomonadati</taxon>
        <taxon>Bacteroidota</taxon>
        <taxon>Flavobacteriia</taxon>
        <taxon>Flavobacteriales</taxon>
        <taxon>Flavobacteriaceae</taxon>
        <taxon>Cellulophaga</taxon>
    </lineage>
</organism>
<dbReference type="AlphaFoldDB" id="A0A1K1LTB4"/>
<feature type="transmembrane region" description="Helical" evidence="1">
    <location>
        <begin position="161"/>
        <end position="190"/>
    </location>
</feature>
<reference evidence="3" key="1">
    <citation type="submission" date="2016-11" db="EMBL/GenBank/DDBJ databases">
        <authorList>
            <person name="Varghese N."/>
            <person name="Submissions S."/>
        </authorList>
    </citation>
    <scope>NUCLEOTIDE SEQUENCE [LARGE SCALE GENOMIC DNA]</scope>
    <source>
        <strain evidence="3">DSM 24786</strain>
    </source>
</reference>
<evidence type="ECO:0000313" key="2">
    <source>
        <dbReference type="EMBL" id="SFW14098.1"/>
    </source>
</evidence>
<keyword evidence="1" id="KW-1133">Transmembrane helix</keyword>
<feature type="transmembrane region" description="Helical" evidence="1">
    <location>
        <begin position="124"/>
        <end position="141"/>
    </location>
</feature>
<evidence type="ECO:0000313" key="3">
    <source>
        <dbReference type="Proteomes" id="UP000183257"/>
    </source>
</evidence>
<keyword evidence="1" id="KW-0472">Membrane</keyword>
<evidence type="ECO:0000256" key="1">
    <source>
        <dbReference type="SAM" id="Phobius"/>
    </source>
</evidence>
<dbReference type="OrthoDB" id="1423324at2"/>
<keyword evidence="3" id="KW-1185">Reference proteome</keyword>
<protein>
    <submittedName>
        <fullName evidence="2">Uncharacterized protein</fullName>
    </submittedName>
</protein>
<gene>
    <name evidence="2" type="ORF">SAMN05660313_00052</name>
</gene>
<keyword evidence="1" id="KW-0812">Transmembrane</keyword>
<dbReference type="EMBL" id="FPIY01000001">
    <property type="protein sequence ID" value="SFW14098.1"/>
    <property type="molecule type" value="Genomic_DNA"/>
</dbReference>
<proteinExistence type="predicted"/>
<dbReference type="STRING" id="76595.SAMN05660313_00052"/>